<organism evidence="2 3">
    <name type="scientific">Trichinella patagoniensis</name>
    <dbReference type="NCBI Taxonomy" id="990121"/>
    <lineage>
        <taxon>Eukaryota</taxon>
        <taxon>Metazoa</taxon>
        <taxon>Ecdysozoa</taxon>
        <taxon>Nematoda</taxon>
        <taxon>Enoplea</taxon>
        <taxon>Dorylaimia</taxon>
        <taxon>Trichinellida</taxon>
        <taxon>Trichinellidae</taxon>
        <taxon>Trichinella</taxon>
    </lineage>
</organism>
<keyword evidence="1" id="KW-0472">Membrane</keyword>
<keyword evidence="1" id="KW-1133">Transmembrane helix</keyword>
<protein>
    <submittedName>
        <fullName evidence="2">Uncharacterized protein</fullName>
    </submittedName>
</protein>
<gene>
    <name evidence="2" type="ORF">T12_11127</name>
</gene>
<dbReference type="EMBL" id="JYDQ01005730">
    <property type="protein sequence ID" value="KRX72878.1"/>
    <property type="molecule type" value="Genomic_DNA"/>
</dbReference>
<keyword evidence="3" id="KW-1185">Reference proteome</keyword>
<sequence length="39" mass="4639">MFYHLPTQKSDVADLVEFLPYPVFCLLHSLLYQMVLLPR</sequence>
<proteinExistence type="predicted"/>
<dbReference type="AlphaFoldDB" id="A0A0V0WBJ4"/>
<evidence type="ECO:0000256" key="1">
    <source>
        <dbReference type="SAM" id="Phobius"/>
    </source>
</evidence>
<accession>A0A0V0WBJ4</accession>
<feature type="transmembrane region" description="Helical" evidence="1">
    <location>
        <begin position="18"/>
        <end position="37"/>
    </location>
</feature>
<evidence type="ECO:0000313" key="3">
    <source>
        <dbReference type="Proteomes" id="UP000054783"/>
    </source>
</evidence>
<name>A0A0V0WBJ4_9BILA</name>
<reference evidence="2 3" key="1">
    <citation type="submission" date="2015-01" db="EMBL/GenBank/DDBJ databases">
        <title>Evolution of Trichinella species and genotypes.</title>
        <authorList>
            <person name="Korhonen P.K."/>
            <person name="Edoardo P."/>
            <person name="Giuseppe L.R."/>
            <person name="Gasser R.B."/>
        </authorList>
    </citation>
    <scope>NUCLEOTIDE SEQUENCE [LARGE SCALE GENOMIC DNA]</scope>
    <source>
        <strain evidence="2">ISS2496</strain>
    </source>
</reference>
<keyword evidence="1" id="KW-0812">Transmembrane</keyword>
<dbReference type="Proteomes" id="UP000054783">
    <property type="component" value="Unassembled WGS sequence"/>
</dbReference>
<evidence type="ECO:0000313" key="2">
    <source>
        <dbReference type="EMBL" id="KRX72878.1"/>
    </source>
</evidence>
<comment type="caution">
    <text evidence="2">The sequence shown here is derived from an EMBL/GenBank/DDBJ whole genome shotgun (WGS) entry which is preliminary data.</text>
</comment>